<organism evidence="1 2">
    <name type="scientific">Cryptolaemus montrouzieri</name>
    <dbReference type="NCBI Taxonomy" id="559131"/>
    <lineage>
        <taxon>Eukaryota</taxon>
        <taxon>Metazoa</taxon>
        <taxon>Ecdysozoa</taxon>
        <taxon>Arthropoda</taxon>
        <taxon>Hexapoda</taxon>
        <taxon>Insecta</taxon>
        <taxon>Pterygota</taxon>
        <taxon>Neoptera</taxon>
        <taxon>Endopterygota</taxon>
        <taxon>Coleoptera</taxon>
        <taxon>Polyphaga</taxon>
        <taxon>Cucujiformia</taxon>
        <taxon>Coccinelloidea</taxon>
        <taxon>Coccinellidae</taxon>
        <taxon>Scymninae</taxon>
        <taxon>Scymnini</taxon>
        <taxon>Cryptolaemus</taxon>
    </lineage>
</organism>
<protein>
    <submittedName>
        <fullName evidence="1">Uncharacterized protein</fullName>
    </submittedName>
</protein>
<dbReference type="Proteomes" id="UP001516400">
    <property type="component" value="Unassembled WGS sequence"/>
</dbReference>
<sequence>MTNNLSVYINDDINKSSRKVLETQLLSSLRVCVIKPNRVQFIPIQINRSSAIRRNISNSENESDESQQLLPNEYSDTMLNLETSEDEYADEMNLRSFHRLRKLLAENCSACTSFEKRGGKRRVMHDRHQEIIVEYQTKSPAEWSRSLIRKSKIISHSTSDDLANPQVFLSAIFERNHIVPFLQEPKETHPRRSNQIKSKEKNLMKLFTSSFLRNRFKRSRKRNMKQDNNTSVMISKNVKPSTRKRTRKIILRSINSMKRLINIHDRTMITVLEEYLSEIFEYAVEVLLRRNPFIDRERDSPIGERRLSKLEGFLQVENPYQFYIYPSIVNNHVNRSRQQNYLSECGDEQQPGENMRCNCRKKGASCHCTPFKFEEVDAEKGKCVCVKGEKTTCDCYKAVQNMKQGNTEKGLFEISNLKRCNAYECDGQSSVQKKIGHTLVSPFENSEMDSTASTLTSGNELFRTSIRSDHRYKALTMGDDNEPKCCSCAKRRKKPKSRSRSRIKTSKSKQKCDCIEPCEPKRISHEKDQIKKKSCQCSAKPAQKICYPINAPTKPKSHCPCPCRNLIEMQVSNNTEHKLPKNCVCKPNSNIMKNNAVKCINSETCGQIDDVAEIISNELHKCNICKLIEDLGNYPDQCASCATFTPDRIKQLIAVLKETKDEKTHNSDSCKMPQKIKCIRNSSGIICQSEINNCPNEESHGQADRTNIIEIRIKCPKHKTENNYNNFANTCTSIQHPSGYGIENSNSEDLDCCKFINNFDDPIASVCTKKTESEFSVLLESMARQLPMVCRTTQCSRSNSNIDDILRFFEKDVSCSVSNLDEPKVSCLKKQPTIFSKTCTFKAREKLSDDCKFEYDLNENICEDVKITSISERPVKKNCAELTTTSTSDTCIDTTKDLKCIFRREKVCPFFDELDPDDTKRTSSDTLEHWSHSGSRNVEQDEIFCNKESCTRLKDSEPAKVIEKNPCEVKGSCVRQKLLEILCPQSKELCRIPSKYMPAEIPFNTRISTLGENSSHKDVMSKLSFKNSSHLDKPTCSKDKYHSKKRETTFKLDQFDQNVLSHALDVFLYSKGF</sequence>
<accession>A0ABD2N3Q1</accession>
<proteinExistence type="predicted"/>
<comment type="caution">
    <text evidence="1">The sequence shown here is derived from an EMBL/GenBank/DDBJ whole genome shotgun (WGS) entry which is preliminary data.</text>
</comment>
<dbReference type="EMBL" id="JABFTP020000062">
    <property type="protein sequence ID" value="KAL3273280.1"/>
    <property type="molecule type" value="Genomic_DNA"/>
</dbReference>
<name>A0ABD2N3Q1_9CUCU</name>
<keyword evidence="2" id="KW-1185">Reference proteome</keyword>
<dbReference type="AlphaFoldDB" id="A0ABD2N3Q1"/>
<reference evidence="1 2" key="1">
    <citation type="journal article" date="2021" name="BMC Biol.">
        <title>Horizontally acquired antibacterial genes associated with adaptive radiation of ladybird beetles.</title>
        <authorList>
            <person name="Li H.S."/>
            <person name="Tang X.F."/>
            <person name="Huang Y.H."/>
            <person name="Xu Z.Y."/>
            <person name="Chen M.L."/>
            <person name="Du X.Y."/>
            <person name="Qiu B.Y."/>
            <person name="Chen P.T."/>
            <person name="Zhang W."/>
            <person name="Slipinski A."/>
            <person name="Escalona H.E."/>
            <person name="Waterhouse R.M."/>
            <person name="Zwick A."/>
            <person name="Pang H."/>
        </authorList>
    </citation>
    <scope>NUCLEOTIDE SEQUENCE [LARGE SCALE GENOMIC DNA]</scope>
    <source>
        <strain evidence="1">SYSU2018</strain>
    </source>
</reference>
<evidence type="ECO:0000313" key="1">
    <source>
        <dbReference type="EMBL" id="KAL3273280.1"/>
    </source>
</evidence>
<gene>
    <name evidence="1" type="ORF">HHI36_014734</name>
</gene>
<evidence type="ECO:0000313" key="2">
    <source>
        <dbReference type="Proteomes" id="UP001516400"/>
    </source>
</evidence>